<dbReference type="Proteomes" id="UP000218334">
    <property type="component" value="Unassembled WGS sequence"/>
</dbReference>
<keyword evidence="3" id="KW-0436">Ligase</keyword>
<dbReference type="InterPro" id="IPR045851">
    <property type="entry name" value="AMP-bd_C_sf"/>
</dbReference>
<evidence type="ECO:0000313" key="3">
    <source>
        <dbReference type="EMBL" id="PBK76714.1"/>
    </source>
</evidence>
<dbReference type="PROSITE" id="PS00455">
    <property type="entry name" value="AMP_BINDING"/>
    <property type="match status" value="1"/>
</dbReference>
<dbReference type="SUPFAM" id="SSF56801">
    <property type="entry name" value="Acetyl-CoA synthetase-like"/>
    <property type="match status" value="1"/>
</dbReference>
<dbReference type="PANTHER" id="PTHR24096:SF422">
    <property type="entry name" value="BCDNA.GH02901"/>
    <property type="match status" value="1"/>
</dbReference>
<evidence type="ECO:0000313" key="4">
    <source>
        <dbReference type="Proteomes" id="UP000218334"/>
    </source>
</evidence>
<gene>
    <name evidence="3" type="ORF">ARMSODRAFT_948546</name>
</gene>
<name>A0A2H3C5X3_9AGAR</name>
<protein>
    <submittedName>
        <fullName evidence="3">Phenylacetyl-CoA ligase</fullName>
    </submittedName>
</protein>
<proteinExistence type="predicted"/>
<sequence length="565" mass="62186">MEFSGPALNVDIPNLTVPQFILDSPHESRSHRKGDIPWFIEDGTGRTLCYAEVHRRTQGLANALNLRWSLSEDDVVCIFSPNHIYYPISIWAVHRVGGIITPANPSYTAEELIHQLQTANANAIIVYSAFLPTALEAARAVGIPKDRIVLIDGPGNHAHTSIESLMEYGNSKPINFTERRLSPGESKTKLAFLSFSSGTTGKAKAVEIPHRSIVSNVLQSTAHMSGDRDPHKRMTPGDVSLGVLPFFHIYGLIVTLHYTLFNGLSVVVIPKFNFKGLLRSIDRYRITHLFVVPPQVVLLCKYPAIRDHDFSHVKFLMCGAAPLSGDLYVQLAKVFPNAMIGQGYGLTETATSVVAMDSTKLHGTIGAAGQLLPGIVARVVKADGSLAREGEQGELIVTGPAMALRYRNNDEATKSTFVNGWVHTGDEVIIRNNEVFVVDRLKEMMKVRGFQVAPAELEGHLLLHSSVADCCVVPVPDDYSGELPMAFVVLEPGLRKRIGVNPNEIFKLKSTLIKHVSDSKVKYKWLAGGVEFIDCIPKNPSGKILRRVLREQAKKRKSVEVQAKL</sequence>
<organism evidence="3 4">
    <name type="scientific">Armillaria solidipes</name>
    <dbReference type="NCBI Taxonomy" id="1076256"/>
    <lineage>
        <taxon>Eukaryota</taxon>
        <taxon>Fungi</taxon>
        <taxon>Dikarya</taxon>
        <taxon>Basidiomycota</taxon>
        <taxon>Agaricomycotina</taxon>
        <taxon>Agaricomycetes</taxon>
        <taxon>Agaricomycetidae</taxon>
        <taxon>Agaricales</taxon>
        <taxon>Marasmiineae</taxon>
        <taxon>Physalacriaceae</taxon>
        <taxon>Armillaria</taxon>
    </lineage>
</organism>
<dbReference type="Gene3D" id="2.30.38.10">
    <property type="entry name" value="Luciferase, Domain 3"/>
    <property type="match status" value="1"/>
</dbReference>
<dbReference type="Gene3D" id="3.40.50.980">
    <property type="match status" value="2"/>
</dbReference>
<dbReference type="STRING" id="1076256.A0A2H3C5X3"/>
<feature type="domain" description="AMP-dependent synthetase/ligase" evidence="1">
    <location>
        <begin position="30"/>
        <end position="406"/>
    </location>
</feature>
<dbReference type="PANTHER" id="PTHR24096">
    <property type="entry name" value="LONG-CHAIN-FATTY-ACID--COA LIGASE"/>
    <property type="match status" value="1"/>
</dbReference>
<dbReference type="AlphaFoldDB" id="A0A2H3C5X3"/>
<evidence type="ECO:0000259" key="2">
    <source>
        <dbReference type="Pfam" id="PF13193"/>
    </source>
</evidence>
<dbReference type="EMBL" id="KZ293416">
    <property type="protein sequence ID" value="PBK76714.1"/>
    <property type="molecule type" value="Genomic_DNA"/>
</dbReference>
<accession>A0A2H3C5X3</accession>
<reference evidence="4" key="1">
    <citation type="journal article" date="2017" name="Nat. Ecol. Evol.">
        <title>Genome expansion and lineage-specific genetic innovations in the forest pathogenic fungi Armillaria.</title>
        <authorList>
            <person name="Sipos G."/>
            <person name="Prasanna A.N."/>
            <person name="Walter M.C."/>
            <person name="O'Connor E."/>
            <person name="Balint B."/>
            <person name="Krizsan K."/>
            <person name="Kiss B."/>
            <person name="Hess J."/>
            <person name="Varga T."/>
            <person name="Slot J."/>
            <person name="Riley R."/>
            <person name="Boka B."/>
            <person name="Rigling D."/>
            <person name="Barry K."/>
            <person name="Lee J."/>
            <person name="Mihaltcheva S."/>
            <person name="LaButti K."/>
            <person name="Lipzen A."/>
            <person name="Waldron R."/>
            <person name="Moloney N.M."/>
            <person name="Sperisen C."/>
            <person name="Kredics L."/>
            <person name="Vagvoelgyi C."/>
            <person name="Patrignani A."/>
            <person name="Fitzpatrick D."/>
            <person name="Nagy I."/>
            <person name="Doyle S."/>
            <person name="Anderson J.B."/>
            <person name="Grigoriev I.V."/>
            <person name="Gueldener U."/>
            <person name="Muensterkoetter M."/>
            <person name="Nagy L.G."/>
        </authorList>
    </citation>
    <scope>NUCLEOTIDE SEQUENCE [LARGE SCALE GENOMIC DNA]</scope>
    <source>
        <strain evidence="4">28-4</strain>
    </source>
</reference>
<keyword evidence="4" id="KW-1185">Reference proteome</keyword>
<dbReference type="InterPro" id="IPR025110">
    <property type="entry name" value="AMP-bd_C"/>
</dbReference>
<dbReference type="GO" id="GO:0016405">
    <property type="term" value="F:CoA-ligase activity"/>
    <property type="evidence" value="ECO:0007669"/>
    <property type="project" value="TreeGrafter"/>
</dbReference>
<dbReference type="Gene3D" id="3.30.300.30">
    <property type="match status" value="1"/>
</dbReference>
<feature type="domain" description="AMP-binding enzyme C-terminal" evidence="2">
    <location>
        <begin position="456"/>
        <end position="543"/>
    </location>
</feature>
<dbReference type="InterPro" id="IPR000873">
    <property type="entry name" value="AMP-dep_synth/lig_dom"/>
</dbReference>
<evidence type="ECO:0000259" key="1">
    <source>
        <dbReference type="Pfam" id="PF00501"/>
    </source>
</evidence>
<dbReference type="InterPro" id="IPR020845">
    <property type="entry name" value="AMP-binding_CS"/>
</dbReference>
<dbReference type="Pfam" id="PF13193">
    <property type="entry name" value="AMP-binding_C"/>
    <property type="match status" value="1"/>
</dbReference>
<dbReference type="Pfam" id="PF00501">
    <property type="entry name" value="AMP-binding"/>
    <property type="match status" value="1"/>
</dbReference>